<proteinExistence type="predicted"/>
<sequence>MSPKKSWQEKRSLSCTEIGEDSAQKLREADEGRREKKTQEQRGPNRGDSREETLVWGRREGRRPRKPGSKRKA</sequence>
<feature type="region of interest" description="Disordered" evidence="1">
    <location>
        <begin position="1"/>
        <end position="73"/>
    </location>
</feature>
<name>A0AAV7ULI8_PLEWA</name>
<accession>A0AAV7ULI8</accession>
<dbReference type="Proteomes" id="UP001066276">
    <property type="component" value="Chromosome 3_1"/>
</dbReference>
<gene>
    <name evidence="2" type="ORF">NDU88_006231</name>
</gene>
<keyword evidence="3" id="KW-1185">Reference proteome</keyword>
<reference evidence="2" key="1">
    <citation type="journal article" date="2022" name="bioRxiv">
        <title>Sequencing and chromosome-scale assembly of the giantPleurodeles waltlgenome.</title>
        <authorList>
            <person name="Brown T."/>
            <person name="Elewa A."/>
            <person name="Iarovenko S."/>
            <person name="Subramanian E."/>
            <person name="Araus A.J."/>
            <person name="Petzold A."/>
            <person name="Susuki M."/>
            <person name="Suzuki K.-i.T."/>
            <person name="Hayashi T."/>
            <person name="Toyoda A."/>
            <person name="Oliveira C."/>
            <person name="Osipova E."/>
            <person name="Leigh N.D."/>
            <person name="Simon A."/>
            <person name="Yun M.H."/>
        </authorList>
    </citation>
    <scope>NUCLEOTIDE SEQUENCE</scope>
    <source>
        <strain evidence="2">20211129_DDA</strain>
        <tissue evidence="2">Liver</tissue>
    </source>
</reference>
<organism evidence="2 3">
    <name type="scientific">Pleurodeles waltl</name>
    <name type="common">Iberian ribbed newt</name>
    <dbReference type="NCBI Taxonomy" id="8319"/>
    <lineage>
        <taxon>Eukaryota</taxon>
        <taxon>Metazoa</taxon>
        <taxon>Chordata</taxon>
        <taxon>Craniata</taxon>
        <taxon>Vertebrata</taxon>
        <taxon>Euteleostomi</taxon>
        <taxon>Amphibia</taxon>
        <taxon>Batrachia</taxon>
        <taxon>Caudata</taxon>
        <taxon>Salamandroidea</taxon>
        <taxon>Salamandridae</taxon>
        <taxon>Pleurodelinae</taxon>
        <taxon>Pleurodeles</taxon>
    </lineage>
</organism>
<dbReference type="EMBL" id="JANPWB010000005">
    <property type="protein sequence ID" value="KAJ1189486.1"/>
    <property type="molecule type" value="Genomic_DNA"/>
</dbReference>
<dbReference type="AlphaFoldDB" id="A0AAV7ULI8"/>
<feature type="compositionally biased region" description="Basic and acidic residues" evidence="1">
    <location>
        <begin position="22"/>
        <end position="59"/>
    </location>
</feature>
<protein>
    <submittedName>
        <fullName evidence="2">Uncharacterized protein</fullName>
    </submittedName>
</protein>
<feature type="compositionally biased region" description="Basic residues" evidence="1">
    <location>
        <begin position="60"/>
        <end position="73"/>
    </location>
</feature>
<evidence type="ECO:0000256" key="1">
    <source>
        <dbReference type="SAM" id="MobiDB-lite"/>
    </source>
</evidence>
<evidence type="ECO:0000313" key="2">
    <source>
        <dbReference type="EMBL" id="KAJ1189486.1"/>
    </source>
</evidence>
<feature type="compositionally biased region" description="Basic and acidic residues" evidence="1">
    <location>
        <begin position="1"/>
        <end position="12"/>
    </location>
</feature>
<evidence type="ECO:0000313" key="3">
    <source>
        <dbReference type="Proteomes" id="UP001066276"/>
    </source>
</evidence>
<comment type="caution">
    <text evidence="2">The sequence shown here is derived from an EMBL/GenBank/DDBJ whole genome shotgun (WGS) entry which is preliminary data.</text>
</comment>